<dbReference type="EMBL" id="KV875097">
    <property type="protein sequence ID" value="OIW30163.1"/>
    <property type="molecule type" value="Genomic_DNA"/>
</dbReference>
<evidence type="ECO:0000256" key="1">
    <source>
        <dbReference type="ARBA" id="ARBA00022676"/>
    </source>
</evidence>
<dbReference type="Pfam" id="PF00201">
    <property type="entry name" value="UDPGT"/>
    <property type="match status" value="1"/>
</dbReference>
<accession>A0A1J7ISL3</accession>
<keyword evidence="1" id="KW-0328">Glycosyltransferase</keyword>
<dbReference type="Gene3D" id="3.40.50.2000">
    <property type="entry name" value="Glycogen Phosphorylase B"/>
    <property type="match status" value="2"/>
</dbReference>
<dbReference type="OrthoDB" id="5835829at2759"/>
<dbReference type="AlphaFoldDB" id="A0A1J7ISL3"/>
<dbReference type="InParanoid" id="A0A1J7ISL3"/>
<name>A0A1J7ISL3_9PEZI</name>
<evidence type="ECO:0000256" key="2">
    <source>
        <dbReference type="ARBA" id="ARBA00022679"/>
    </source>
</evidence>
<dbReference type="SUPFAM" id="SSF53756">
    <property type="entry name" value="UDP-Glycosyltransferase/glycogen phosphorylase"/>
    <property type="match status" value="1"/>
</dbReference>
<dbReference type="PANTHER" id="PTHR48043:SF145">
    <property type="entry name" value="FI06409P-RELATED"/>
    <property type="match status" value="1"/>
</dbReference>
<feature type="transmembrane region" description="Helical" evidence="3">
    <location>
        <begin position="516"/>
        <end position="540"/>
    </location>
</feature>
<dbReference type="STRING" id="1408157.A0A1J7ISL3"/>
<dbReference type="PANTHER" id="PTHR48043">
    <property type="entry name" value="EG:EG0003.4 PROTEIN-RELATED"/>
    <property type="match status" value="1"/>
</dbReference>
<reference evidence="4 5" key="1">
    <citation type="submission" date="2016-10" db="EMBL/GenBank/DDBJ databases">
        <title>Draft genome sequence of Coniochaeta ligniaria NRRL30616, a lignocellulolytic fungus for bioabatement of inhibitors in plant biomass hydrolysates.</title>
        <authorList>
            <consortium name="DOE Joint Genome Institute"/>
            <person name="Jimenez D.J."/>
            <person name="Hector R.E."/>
            <person name="Riley R."/>
            <person name="Sun H."/>
            <person name="Grigoriev I.V."/>
            <person name="Van Elsas J.D."/>
            <person name="Nichols N.N."/>
        </authorList>
    </citation>
    <scope>NUCLEOTIDE SEQUENCE [LARGE SCALE GENOMIC DNA]</scope>
    <source>
        <strain evidence="4 5">NRRL 30616</strain>
    </source>
</reference>
<proteinExistence type="predicted"/>
<organism evidence="4 5">
    <name type="scientific">Coniochaeta ligniaria NRRL 30616</name>
    <dbReference type="NCBI Taxonomy" id="1408157"/>
    <lineage>
        <taxon>Eukaryota</taxon>
        <taxon>Fungi</taxon>
        <taxon>Dikarya</taxon>
        <taxon>Ascomycota</taxon>
        <taxon>Pezizomycotina</taxon>
        <taxon>Sordariomycetes</taxon>
        <taxon>Sordariomycetidae</taxon>
        <taxon>Coniochaetales</taxon>
        <taxon>Coniochaetaceae</taxon>
        <taxon>Coniochaeta</taxon>
    </lineage>
</organism>
<evidence type="ECO:0000256" key="3">
    <source>
        <dbReference type="SAM" id="Phobius"/>
    </source>
</evidence>
<keyword evidence="3" id="KW-0812">Transmembrane</keyword>
<gene>
    <name evidence="4" type="ORF">CONLIGDRAFT_576105</name>
</gene>
<dbReference type="Proteomes" id="UP000182658">
    <property type="component" value="Unassembled WGS sequence"/>
</dbReference>
<keyword evidence="5" id="KW-1185">Reference proteome</keyword>
<evidence type="ECO:0000313" key="5">
    <source>
        <dbReference type="Proteomes" id="UP000182658"/>
    </source>
</evidence>
<dbReference type="InterPro" id="IPR002213">
    <property type="entry name" value="UDP_glucos_trans"/>
</dbReference>
<dbReference type="InterPro" id="IPR050271">
    <property type="entry name" value="UDP-glycosyltransferase"/>
</dbReference>
<dbReference type="CDD" id="cd03784">
    <property type="entry name" value="GT1_Gtf-like"/>
    <property type="match status" value="1"/>
</dbReference>
<keyword evidence="3" id="KW-0472">Membrane</keyword>
<sequence length="543" mass="60842">MPGQDAKVSIELATVLLVAGTGGFTHAAPVLELGRILAQRGHRIEFATHKGQERWVAPEYYRFVSQVHTMGDPMTAEQEAAHYLDMQQSDPRRDYWGYFRPKHTIDAFWTSDFAFLQDIVAASRPDVIVADFFVIAARDIQRMTGTPVAMVWPQMPYGFAKVPYIPGVPGFQIDALSSEHASLATRVRAELRPLRALPAIIHYLRFVRRMRRAAGVNYSLPNVQRTPDHLALVNSFWGLETPKDLPPLIAAVGPILVDEYTALDDQLKDFLRGERRVVYLSFGTHIQLQPDHLARFLDAFTVLIREKLIDGVIWVANAAQRKLFPLEQTVHGSFGETTVGHILENNDPAWYFTPFAPQRAILDHPGTVLFVTHAGGGSVNEGLFHGTPMLCLGFFFDQPLNALRIQEAGAGMAMDKESFSASEIVDKCRKLLMDEDGLVQQNVQRMAHIARVSSRKKYYAADLIEEVMYDRMFSSSPPPTVETCGNGGLQRQTGKLRPPHLQTADARMSAWRAQNWDLTCLGCAAFAGALGLGYHAYIWLRRR</sequence>
<dbReference type="GO" id="GO:0008194">
    <property type="term" value="F:UDP-glycosyltransferase activity"/>
    <property type="evidence" value="ECO:0007669"/>
    <property type="project" value="InterPro"/>
</dbReference>
<evidence type="ECO:0000313" key="4">
    <source>
        <dbReference type="EMBL" id="OIW30163.1"/>
    </source>
</evidence>
<protein>
    <submittedName>
        <fullName evidence="4">UDP-glucosyl transferase family protein</fullName>
    </submittedName>
</protein>
<keyword evidence="3" id="KW-1133">Transmembrane helix</keyword>
<keyword evidence="2 4" id="KW-0808">Transferase</keyword>